<keyword evidence="2" id="KW-1185">Reference proteome</keyword>
<proteinExistence type="predicted"/>
<dbReference type="GeneID" id="93135365"/>
<protein>
    <submittedName>
        <fullName evidence="1">Uncharacterized protein</fullName>
    </submittedName>
</protein>
<dbReference type="Proteomes" id="UP000595426">
    <property type="component" value="Chromosome"/>
</dbReference>
<reference evidence="1 2" key="1">
    <citation type="submission" date="2020-12" db="EMBL/GenBank/DDBJ databases">
        <title>FDA dAtabase for Regulatory Grade micrObial Sequences (FDA-ARGOS): Supporting development and validation of Infectious Disease Dx tests.</title>
        <authorList>
            <person name="Kerrigan L."/>
            <person name="Long C."/>
            <person name="Tallon L."/>
            <person name="Sadzewicz L."/>
            <person name="Zhao X."/>
            <person name="Boylan J."/>
            <person name="Ott S."/>
            <person name="Bowen H."/>
            <person name="Vavikolanu K."/>
            <person name="Mehta A."/>
            <person name="Aluvathingal J."/>
            <person name="Nadendla S."/>
            <person name="Yan Y."/>
            <person name="Sichtig H."/>
        </authorList>
    </citation>
    <scope>NUCLEOTIDE SEQUENCE [LARGE SCALE GENOMIC DNA]</scope>
    <source>
        <strain evidence="1 2">FDAARGOS_1031</strain>
    </source>
</reference>
<dbReference type="RefSeq" id="WP_034868896.1">
    <property type="nucleotide sequence ID" value="NZ_CBCSDR010000006.1"/>
</dbReference>
<evidence type="ECO:0000313" key="1">
    <source>
        <dbReference type="EMBL" id="QQN59583.1"/>
    </source>
</evidence>
<dbReference type="EMBL" id="CP067018">
    <property type="protein sequence ID" value="QQN59583.1"/>
    <property type="molecule type" value="Genomic_DNA"/>
</dbReference>
<name>A0A7T7V0I9_9FLAO</name>
<organism evidence="1 2">
    <name type="scientific">Elizabethkingia bruuniana</name>
    <dbReference type="NCBI Taxonomy" id="1756149"/>
    <lineage>
        <taxon>Bacteria</taxon>
        <taxon>Pseudomonadati</taxon>
        <taxon>Bacteroidota</taxon>
        <taxon>Flavobacteriia</taxon>
        <taxon>Flavobacteriales</taxon>
        <taxon>Weeksellaceae</taxon>
        <taxon>Elizabethkingia</taxon>
    </lineage>
</organism>
<sequence length="76" mass="9130">MNQIWKNKNDYSLRVFNGGFIIVEMPFVGNCYKTSIWLSESYKYRNWTHFEAYNRRSGQFVGTFSRGSFIPPFPRF</sequence>
<accession>A0A7T7V0I9</accession>
<evidence type="ECO:0000313" key="2">
    <source>
        <dbReference type="Proteomes" id="UP000595426"/>
    </source>
</evidence>
<dbReference type="AlphaFoldDB" id="A0A7T7V0I9"/>
<gene>
    <name evidence="1" type="ORF">I6H88_03105</name>
</gene>
<dbReference type="OrthoDB" id="1366378at2"/>